<organism evidence="1 2">
    <name type="scientific">Chelydra serpentina</name>
    <name type="common">Snapping turtle</name>
    <name type="synonym">Testudo serpentina</name>
    <dbReference type="NCBI Taxonomy" id="8475"/>
    <lineage>
        <taxon>Eukaryota</taxon>
        <taxon>Metazoa</taxon>
        <taxon>Chordata</taxon>
        <taxon>Craniata</taxon>
        <taxon>Vertebrata</taxon>
        <taxon>Euteleostomi</taxon>
        <taxon>Archelosauria</taxon>
        <taxon>Testudinata</taxon>
        <taxon>Testudines</taxon>
        <taxon>Cryptodira</taxon>
        <taxon>Durocryptodira</taxon>
        <taxon>Americhelydia</taxon>
        <taxon>Chelydroidea</taxon>
        <taxon>Chelydridae</taxon>
        <taxon>Chelydra</taxon>
    </lineage>
</organism>
<proteinExistence type="predicted"/>
<accession>A0A8C3S936</accession>
<name>A0A8C3S936_CHESE</name>
<evidence type="ECO:0008006" key="3">
    <source>
        <dbReference type="Google" id="ProtNLM"/>
    </source>
</evidence>
<evidence type="ECO:0000313" key="2">
    <source>
        <dbReference type="Proteomes" id="UP000694403"/>
    </source>
</evidence>
<reference evidence="1" key="2">
    <citation type="submission" date="2025-09" db="UniProtKB">
        <authorList>
            <consortium name="Ensembl"/>
        </authorList>
    </citation>
    <scope>IDENTIFICATION</scope>
</reference>
<keyword evidence="2" id="KW-1185">Reference proteome</keyword>
<reference evidence="1" key="1">
    <citation type="submission" date="2025-08" db="UniProtKB">
        <authorList>
            <consortium name="Ensembl"/>
        </authorList>
    </citation>
    <scope>IDENTIFICATION</scope>
</reference>
<dbReference type="PANTHER" id="PTHR45913:SF9">
    <property type="entry name" value="GENERAL TRANSCRIPTION FACTOR II-I REPEAT DOMAIN-CONTAINING PROTEIN 2-LIKE-RELATED"/>
    <property type="match status" value="1"/>
</dbReference>
<dbReference type="PANTHER" id="PTHR45913">
    <property type="entry name" value="EPM2A-INTERACTING PROTEIN 1"/>
    <property type="match status" value="1"/>
</dbReference>
<evidence type="ECO:0000313" key="1">
    <source>
        <dbReference type="Ensembl" id="ENSCSRP00000011533.1"/>
    </source>
</evidence>
<protein>
    <recommendedName>
        <fullName evidence="3">HAT C-terminal dimerisation domain-containing protein</fullName>
    </recommendedName>
</protein>
<sequence length="193" mass="22163">MEALICRGLFAHDMYSLVKSFMTKLLLFSCQIGNKQFTHFPTLQQITISDQNLERYTSLLLALHAEFSHHFEDFRMIENDMASISSPFTCDVDNAPSDLQLEAFKSAPLPRFYSSLNEQNFPKIKAHAQKMLVRFRSTYVCEQPFSVRKFNISKNRSSISDNHLAAVLRIATTEMTPDFTSLVNAHQRFSSSH</sequence>
<dbReference type="AlphaFoldDB" id="A0A8C3S936"/>
<dbReference type="Proteomes" id="UP000694403">
    <property type="component" value="Unplaced"/>
</dbReference>
<dbReference type="Ensembl" id="ENSCSRT00000011968.1">
    <property type="protein sequence ID" value="ENSCSRP00000011533.1"/>
    <property type="gene ID" value="ENSCSRG00000008599.1"/>
</dbReference>